<accession>A0ABT3SIM6</accession>
<dbReference type="PANTHER" id="PTHR45688">
    <property type="match status" value="1"/>
</dbReference>
<dbReference type="SUPFAM" id="SSF56112">
    <property type="entry name" value="Protein kinase-like (PK-like)"/>
    <property type="match status" value="1"/>
</dbReference>
<dbReference type="InterPro" id="IPR015422">
    <property type="entry name" value="PyrdxlP-dep_Trfase_small"/>
</dbReference>
<keyword evidence="4" id="KW-0032">Aminotransferase</keyword>
<dbReference type="InterPro" id="IPR011009">
    <property type="entry name" value="Kinase-like_dom_sf"/>
</dbReference>
<reference evidence="4 5" key="1">
    <citation type="submission" date="2022-11" db="EMBL/GenBank/DDBJ databases">
        <title>Mycobacterium sp. nov.</title>
        <authorList>
            <person name="Papic B."/>
            <person name="Spicic S."/>
            <person name="Duvnjak S."/>
        </authorList>
    </citation>
    <scope>NUCLEOTIDE SEQUENCE [LARGE SCALE GENOMIC DNA]</scope>
    <source>
        <strain evidence="4 5">CVI_P4</strain>
    </source>
</reference>
<dbReference type="Pfam" id="PF00202">
    <property type="entry name" value="Aminotran_3"/>
    <property type="match status" value="1"/>
</dbReference>
<dbReference type="SUPFAM" id="SSF53383">
    <property type="entry name" value="PLP-dependent transferases"/>
    <property type="match status" value="1"/>
</dbReference>
<dbReference type="InterPro" id="IPR005814">
    <property type="entry name" value="Aminotrans_3"/>
</dbReference>
<organism evidence="4 5">
    <name type="scientific">Mycobacterium pinniadriaticum</name>
    <dbReference type="NCBI Taxonomy" id="2994102"/>
    <lineage>
        <taxon>Bacteria</taxon>
        <taxon>Bacillati</taxon>
        <taxon>Actinomycetota</taxon>
        <taxon>Actinomycetes</taxon>
        <taxon>Mycobacteriales</taxon>
        <taxon>Mycobacteriaceae</taxon>
        <taxon>Mycobacterium</taxon>
    </lineage>
</organism>
<evidence type="ECO:0000259" key="3">
    <source>
        <dbReference type="Pfam" id="PF01636"/>
    </source>
</evidence>
<keyword evidence="4" id="KW-0808">Transferase</keyword>
<keyword evidence="5" id="KW-1185">Reference proteome</keyword>
<comment type="similarity">
    <text evidence="1">Belongs to the class-III pyridoxal-phosphate-dependent aminotransferase family.</text>
</comment>
<protein>
    <submittedName>
        <fullName evidence="4">Aminotransferase</fullName>
    </submittedName>
</protein>
<gene>
    <name evidence="4" type="ORF">ORI27_22045</name>
</gene>
<dbReference type="InterPro" id="IPR015421">
    <property type="entry name" value="PyrdxlP-dep_Trfase_major"/>
</dbReference>
<dbReference type="Pfam" id="PF01636">
    <property type="entry name" value="APH"/>
    <property type="match status" value="1"/>
</dbReference>
<evidence type="ECO:0000256" key="2">
    <source>
        <dbReference type="ARBA" id="ARBA00022898"/>
    </source>
</evidence>
<comment type="caution">
    <text evidence="4">The sequence shown here is derived from an EMBL/GenBank/DDBJ whole genome shotgun (WGS) entry which is preliminary data.</text>
</comment>
<dbReference type="InterPro" id="IPR015424">
    <property type="entry name" value="PyrdxlP-dep_Trfase"/>
</dbReference>
<feature type="domain" description="Aminoglycoside phosphotransferase" evidence="3">
    <location>
        <begin position="38"/>
        <end position="269"/>
    </location>
</feature>
<dbReference type="RefSeq" id="WP_265999166.1">
    <property type="nucleotide sequence ID" value="NZ_JAPJDN010000023.1"/>
</dbReference>
<proteinExistence type="inferred from homology"/>
<evidence type="ECO:0000256" key="1">
    <source>
        <dbReference type="ARBA" id="ARBA00008954"/>
    </source>
</evidence>
<dbReference type="Proteomes" id="UP001300745">
    <property type="component" value="Unassembled WGS sequence"/>
</dbReference>
<dbReference type="GO" id="GO:0008483">
    <property type="term" value="F:transaminase activity"/>
    <property type="evidence" value="ECO:0007669"/>
    <property type="project" value="UniProtKB-KW"/>
</dbReference>
<sequence length="986" mass="104514">MTLFDFFQAEELPVPAVTPARAREIAETHFGVDAQVTALGSQQDANFLLSNAEGAPIGVLKIANPAFSRVELEAQDAAAAYLCQTEPTVRAATNVGFAGAAPIAEVQGEDGTTLYARIIAYLAGGAMSGERYITPSRVAALGTLAGRTARALAGFEHPGVDRVLQWDLRHAQRTVEVLAGHVTDIGRRAAVESAAAAAWRTVADLSEDLPIQVIHGDLTDDNVVCSSAETGRNPDGIIDLGDLTRSWTVGELAIAVSSLLRHEGGEPAATLPAIAAFHAVRPLSPAEIEALWPLVVLRASVLVVSGLHQASIDADNVYATSALDYEWRIFERATEVPTEVMTAQIRAALGTAYPVEPLPVAAPLIDGLTTASVRRLDLSSESDGMDAGRWLVAGCEDDLAAESLAGDAGAVISTFGQPRLTRSVPLSPQSAATVGTGMDLWPGAPMPITAPWDGVVDTATGDTVTLTGTAGTVEVRGVLRIGDAVRQGHTVSAGTLLGILEGRAWIQWRRQPEALLDVAGPAAPAVPDFVRAEYAAGWLSLVEDPSALLGLPPVAPATDDSEALWRRRTDSFAAVQEHYYLNPPRIERGWREHMLANDARSYLDMVNNVAILGHGHPVLADAVARQWRRLNTNSRFNYGAVVALSERLAATLPGPLDTVFLVNSGSEAGDLALRLAMAATGRHDVVAVAEAYHGWTYATDAVSTSVADNPNALATRPGWVHTVPSPNAYRGQYRGPDAARYAPEAVGIIESLTAQGKPPAAFICEPFYGNAGGMALPDGYLAAVYSAVRAAGGLAIADEVQVGYGRTGRWFWSFQQQDVVPDIVTVAKAMGNGQPLGAVITTREIAERYRTQGYFFSSAGGSPVSCVVGLTVLDLLESEGLQRNALTIGDHLKARIDELATRHELIGTVHGSGLYMGVELVRDRATLEPAVSETAAICERLRELGVIVQPTGDRQNVLKVKPPMCIGRESADFFVDMLDRVLSTGW</sequence>
<keyword evidence="2" id="KW-0663">Pyridoxal phosphate</keyword>
<evidence type="ECO:0000313" key="5">
    <source>
        <dbReference type="Proteomes" id="UP001300745"/>
    </source>
</evidence>
<dbReference type="PANTHER" id="PTHR45688:SF13">
    <property type="entry name" value="ALANINE--GLYOXYLATE AMINOTRANSFERASE 2-LIKE"/>
    <property type="match status" value="1"/>
</dbReference>
<dbReference type="EMBL" id="JAPJDO010000023">
    <property type="protein sequence ID" value="MCX2939381.1"/>
    <property type="molecule type" value="Genomic_DNA"/>
</dbReference>
<dbReference type="Gene3D" id="3.90.1200.10">
    <property type="match status" value="1"/>
</dbReference>
<evidence type="ECO:0000313" key="4">
    <source>
        <dbReference type="EMBL" id="MCX2939381.1"/>
    </source>
</evidence>
<dbReference type="NCBIfam" id="NF004800">
    <property type="entry name" value="PRK06149.1"/>
    <property type="match status" value="1"/>
</dbReference>
<name>A0ABT3SIM6_9MYCO</name>
<dbReference type="CDD" id="cd00610">
    <property type="entry name" value="OAT_like"/>
    <property type="match status" value="1"/>
</dbReference>
<dbReference type="InterPro" id="IPR002575">
    <property type="entry name" value="Aminoglycoside_PTrfase"/>
</dbReference>
<dbReference type="Gene3D" id="3.90.1150.10">
    <property type="entry name" value="Aspartate Aminotransferase, domain 1"/>
    <property type="match status" value="1"/>
</dbReference>
<dbReference type="Gene3D" id="3.40.640.10">
    <property type="entry name" value="Type I PLP-dependent aspartate aminotransferase-like (Major domain)"/>
    <property type="match status" value="1"/>
</dbReference>